<organism evidence="2 3">
    <name type="scientific">Pseudomonas lundensis</name>
    <dbReference type="NCBI Taxonomy" id="86185"/>
    <lineage>
        <taxon>Bacteria</taxon>
        <taxon>Pseudomonadati</taxon>
        <taxon>Pseudomonadota</taxon>
        <taxon>Gammaproteobacteria</taxon>
        <taxon>Pseudomonadales</taxon>
        <taxon>Pseudomonadaceae</taxon>
        <taxon>Pseudomonas</taxon>
    </lineage>
</organism>
<dbReference type="PRINTS" id="PR01994">
    <property type="entry name" value="ANTIREPRESSR"/>
</dbReference>
<comment type="caution">
    <text evidence="2">The sequence shown here is derived from an EMBL/GenBank/DDBJ whole genome shotgun (WGS) entry which is preliminary data.</text>
</comment>
<gene>
    <name evidence="2" type="ORF">PLUA15_240140</name>
</gene>
<feature type="domain" description="Antirepressor protein ant N-terminal" evidence="1">
    <location>
        <begin position="45"/>
        <end position="155"/>
    </location>
</feature>
<proteinExistence type="predicted"/>
<dbReference type="InterPro" id="IPR018875">
    <property type="entry name" value="Antirepressor_Ant_N"/>
</dbReference>
<evidence type="ECO:0000313" key="3">
    <source>
        <dbReference type="Proteomes" id="UP000219564"/>
    </source>
</evidence>
<dbReference type="Proteomes" id="UP000219564">
    <property type="component" value="Unassembled WGS sequence"/>
</dbReference>
<accession>A0AAX2H8Y3</accession>
<name>A0AAX2H8Y3_9PSED</name>
<dbReference type="Pfam" id="PF10547">
    <property type="entry name" value="P22_AR_N"/>
    <property type="match status" value="1"/>
</dbReference>
<dbReference type="EMBL" id="OBKZ01000017">
    <property type="protein sequence ID" value="SOB52727.1"/>
    <property type="molecule type" value="Genomic_DNA"/>
</dbReference>
<dbReference type="AlphaFoldDB" id="A0AAX2H8Y3"/>
<evidence type="ECO:0000313" key="2">
    <source>
        <dbReference type="EMBL" id="SOB52727.1"/>
    </source>
</evidence>
<dbReference type="RefSeq" id="WP_082149851.1">
    <property type="nucleotide sequence ID" value="NZ_JYKY01000007.1"/>
</dbReference>
<reference evidence="2 3" key="1">
    <citation type="submission" date="2017-08" db="EMBL/GenBank/DDBJ databases">
        <authorList>
            <person name="Chaillou S."/>
        </authorList>
    </citation>
    <scope>NUCLEOTIDE SEQUENCE [LARGE SCALE GENOMIC DNA]</scope>
    <source>
        <strain evidence="2 3">MFPA15A1205</strain>
    </source>
</reference>
<sequence>MNSKSNRHKKTSVLAGAEVLVNEINYQEEIVMSDISTAVAKSNVIPFRSTKLLLVERDGQPFVPMKPVVEGMGLAWQTQHRKLMAGRFASVITMMVTTGFDGKQYEMACLPLKKLPGWLMSIHASKVRPDLRENVLAYQDECDDALWAYWNEGRAVNHRGPDQAMTVLGQTIGTDGFHMLGAVVKGKVSNLPAPAQRRATAKIWAQTHAAFGVRSAADIPADQLDSARNFIAAYVVLEGEYLPREPKSERLNIHFPIQALAGRRQGMLTDRGDGRAWLDVRLEDVGYHHDSLCELIIFELQRAGYVVDAAQWELATYRNKLRGISSFVTGLNRVVEEPHRYAVDSGEAA</sequence>
<protein>
    <recommendedName>
        <fullName evidence="1">Antirepressor protein ant N-terminal domain-containing protein</fullName>
    </recommendedName>
</protein>
<evidence type="ECO:0000259" key="1">
    <source>
        <dbReference type="Pfam" id="PF10547"/>
    </source>
</evidence>